<feature type="domain" description="AMP-dependent synthetase/ligase" evidence="2">
    <location>
        <begin position="452"/>
        <end position="521"/>
    </location>
</feature>
<feature type="domain" description="AMP-dependent synthetase/ligase" evidence="2">
    <location>
        <begin position="581"/>
        <end position="771"/>
    </location>
</feature>
<accession>A0ABV0L6V2</accession>
<dbReference type="PANTHER" id="PTHR45527">
    <property type="entry name" value="NONRIBOSOMAL PEPTIDE SYNTHETASE"/>
    <property type="match status" value="1"/>
</dbReference>
<sequence>MPETALPLTAAQSELWQRCVREPGNAVYNLGGVYDIRGPLDAGRWISAVRQAVREAETLHVRFTRGDDGETQQVIVAEEAEVTLLDLSREAAEAWMQADVRKPFDLTATLLPRFALIRIAPGHHLGYVCVHHVVSDGFSQILLFRRITEIYDGGQAAAEGAPPPLRVLVEDDVAYQADPARHGDDRDMWAGRFSRTFAPTTLSSRPFAPATDFARESAVVPAEVTRKLEKIAWETRVALPELLIAAAAAYVQRMAGTPDVLVNLLTTARKGALMRSVPGMVANSVPVPVTVRPGMTRGELVAEAAVEIKQSVRHQRYRGRRVRRHMGLDGDPRPFGPTVNILRVGEERLFGGCSATVHDLSTGQVDDLEFVIGETPDGSLPLTVLGNPALYRRDELAAHAARLVAFLTDFAGLDPDVPLARIDVERATGHPAGPRRETNSLDELLDRIDDLATAAPETPAVTDDDGTWTYGQLRDFAAAVSSGLVAAGLRPGGAAGIFAGPGREFLGAVLGIWSAGGTYVPDAGLLDRCGARWLVTTDDLRERAAALAPGLRVVTGCGATSEFPAVSRNAGAAACVLVPPGRPRGVVVGDAGLVNQLWAKVEDLDLSAVDSVLQNAPLPSAAAVWQLFAPLLAGGRVRIATPRAGTEALFRLAAAEGLSVVEAAPSELRAALDAFDGELPALRRIVVTGAVPPDLRDRWLARFPHTDLVHAHGAPECSGDVTHAPLTAVPGPTPEPIRNTELYVLGPELRPVPSGVAGELYVGGTGVARGYTDGPGATAARFVANPFGPPGSRMFRTGDRVCRTAGPEFPDRPLTSISAAGTAREETP</sequence>
<gene>
    <name evidence="4" type="ORF">ABJI51_03000</name>
</gene>
<dbReference type="SUPFAM" id="SSF52777">
    <property type="entry name" value="CoA-dependent acyltransferases"/>
    <property type="match status" value="2"/>
</dbReference>
<dbReference type="Pfam" id="PF00501">
    <property type="entry name" value="AMP-binding"/>
    <property type="match status" value="2"/>
</dbReference>
<dbReference type="SUPFAM" id="SSF56801">
    <property type="entry name" value="Acetyl-CoA synthetase-like"/>
    <property type="match status" value="1"/>
</dbReference>
<keyword evidence="5" id="KW-1185">Reference proteome</keyword>
<name>A0ABV0L6V2_9PSEU</name>
<dbReference type="InterPro" id="IPR001242">
    <property type="entry name" value="Condensation_dom"/>
</dbReference>
<dbReference type="InterPro" id="IPR023213">
    <property type="entry name" value="CAT-like_dom_sf"/>
</dbReference>
<dbReference type="InterPro" id="IPR000873">
    <property type="entry name" value="AMP-dep_synth/lig_dom"/>
</dbReference>
<reference evidence="4 5" key="1">
    <citation type="submission" date="2024-05" db="EMBL/GenBank/DDBJ databases">
        <authorList>
            <person name="Zhao H."/>
            <person name="Xu Y."/>
            <person name="Lin S."/>
            <person name="Spain J.C."/>
            <person name="Zhou N.-Y."/>
        </authorList>
    </citation>
    <scope>NUCLEOTIDE SEQUENCE [LARGE SCALE GENOMIC DNA]</scope>
    <source>
        <strain evidence="4 5">NEAU-NG30</strain>
    </source>
</reference>
<feature type="domain" description="Condensation" evidence="3">
    <location>
        <begin position="4"/>
        <end position="411"/>
    </location>
</feature>
<feature type="region of interest" description="Disordered" evidence="1">
    <location>
        <begin position="805"/>
        <end position="828"/>
    </location>
</feature>
<dbReference type="Gene3D" id="3.40.50.12780">
    <property type="entry name" value="N-terminal domain of ligase-like"/>
    <property type="match status" value="1"/>
</dbReference>
<dbReference type="RefSeq" id="WP_348947354.1">
    <property type="nucleotide sequence ID" value="NZ_JBDZYD010000001.1"/>
</dbReference>
<comment type="caution">
    <text evidence="4">The sequence shown here is derived from an EMBL/GenBank/DDBJ whole genome shotgun (WGS) entry which is preliminary data.</text>
</comment>
<dbReference type="Pfam" id="PF00668">
    <property type="entry name" value="Condensation"/>
    <property type="match status" value="1"/>
</dbReference>
<dbReference type="PANTHER" id="PTHR45527:SF1">
    <property type="entry name" value="FATTY ACID SYNTHASE"/>
    <property type="match status" value="1"/>
</dbReference>
<evidence type="ECO:0000313" key="4">
    <source>
        <dbReference type="EMBL" id="MEQ0558026.1"/>
    </source>
</evidence>
<evidence type="ECO:0000313" key="5">
    <source>
        <dbReference type="Proteomes" id="UP001440984"/>
    </source>
</evidence>
<evidence type="ECO:0000259" key="3">
    <source>
        <dbReference type="Pfam" id="PF00668"/>
    </source>
</evidence>
<protein>
    <submittedName>
        <fullName evidence="4">Condensation domain-containing protein</fullName>
    </submittedName>
</protein>
<dbReference type="EMBL" id="JBDZYD010000001">
    <property type="protein sequence ID" value="MEQ0558026.1"/>
    <property type="molecule type" value="Genomic_DNA"/>
</dbReference>
<organism evidence="4 5">
    <name type="scientific">Amycolatopsis melonis</name>
    <dbReference type="NCBI Taxonomy" id="3156488"/>
    <lineage>
        <taxon>Bacteria</taxon>
        <taxon>Bacillati</taxon>
        <taxon>Actinomycetota</taxon>
        <taxon>Actinomycetes</taxon>
        <taxon>Pseudonocardiales</taxon>
        <taxon>Pseudonocardiaceae</taxon>
        <taxon>Amycolatopsis</taxon>
    </lineage>
</organism>
<dbReference type="Proteomes" id="UP001440984">
    <property type="component" value="Unassembled WGS sequence"/>
</dbReference>
<evidence type="ECO:0000256" key="1">
    <source>
        <dbReference type="SAM" id="MobiDB-lite"/>
    </source>
</evidence>
<dbReference type="InterPro" id="IPR042099">
    <property type="entry name" value="ANL_N_sf"/>
</dbReference>
<dbReference type="Gene3D" id="3.30.559.10">
    <property type="entry name" value="Chloramphenicol acetyltransferase-like domain"/>
    <property type="match status" value="1"/>
</dbReference>
<proteinExistence type="predicted"/>
<dbReference type="Gene3D" id="3.30.559.30">
    <property type="entry name" value="Nonribosomal peptide synthetase, condensation domain"/>
    <property type="match status" value="1"/>
</dbReference>
<evidence type="ECO:0000259" key="2">
    <source>
        <dbReference type="Pfam" id="PF00501"/>
    </source>
</evidence>